<gene>
    <name evidence="5" type="ORF">MNBD_ALPHA02-1857</name>
</gene>
<dbReference type="NCBIfam" id="TIGR01351">
    <property type="entry name" value="adk"/>
    <property type="match status" value="1"/>
</dbReference>
<dbReference type="PROSITE" id="PS00113">
    <property type="entry name" value="ADENYLATE_KINASE"/>
    <property type="match status" value="1"/>
</dbReference>
<dbReference type="EC" id="2.7.4.3" evidence="5"/>
<organism evidence="5">
    <name type="scientific">hydrothermal vent metagenome</name>
    <dbReference type="NCBI Taxonomy" id="652676"/>
    <lineage>
        <taxon>unclassified sequences</taxon>
        <taxon>metagenomes</taxon>
        <taxon>ecological metagenomes</taxon>
    </lineage>
</organism>
<keyword evidence="3 5" id="KW-0418">Kinase</keyword>
<dbReference type="Pfam" id="PF00406">
    <property type="entry name" value="ADK"/>
    <property type="match status" value="1"/>
</dbReference>
<dbReference type="SUPFAM" id="SSF52540">
    <property type="entry name" value="P-loop containing nucleoside triphosphate hydrolases"/>
    <property type="match status" value="1"/>
</dbReference>
<evidence type="ECO:0000256" key="1">
    <source>
        <dbReference type="ARBA" id="ARBA00022679"/>
    </source>
</evidence>
<accession>A0A3B0RW65</accession>
<dbReference type="GO" id="GO:0005524">
    <property type="term" value="F:ATP binding"/>
    <property type="evidence" value="ECO:0007669"/>
    <property type="project" value="InterPro"/>
</dbReference>
<protein>
    <submittedName>
        <fullName evidence="5">Adenylate kinase</fullName>
        <ecNumber evidence="5">2.7.4.3</ecNumber>
    </submittedName>
</protein>
<dbReference type="AlphaFoldDB" id="A0A3B0RW65"/>
<dbReference type="InterPro" id="IPR006259">
    <property type="entry name" value="Adenyl_kin_sub"/>
</dbReference>
<dbReference type="CDD" id="cd01428">
    <property type="entry name" value="ADK"/>
    <property type="match status" value="1"/>
</dbReference>
<feature type="domain" description="Adenylate kinase active site lid" evidence="4">
    <location>
        <begin position="127"/>
        <end position="163"/>
    </location>
</feature>
<proteinExistence type="inferred from homology"/>
<reference evidence="5" key="1">
    <citation type="submission" date="2018-06" db="EMBL/GenBank/DDBJ databases">
        <authorList>
            <person name="Zhirakovskaya E."/>
        </authorList>
    </citation>
    <scope>NUCLEOTIDE SEQUENCE</scope>
</reference>
<dbReference type="FunFam" id="3.40.50.300:FF:000106">
    <property type="entry name" value="Adenylate kinase mitochondrial"/>
    <property type="match status" value="1"/>
</dbReference>
<dbReference type="InterPro" id="IPR007862">
    <property type="entry name" value="Adenylate_kinase_lid-dom"/>
</dbReference>
<dbReference type="NCBIfam" id="NF001380">
    <property type="entry name" value="PRK00279.1-2"/>
    <property type="match status" value="1"/>
</dbReference>
<evidence type="ECO:0000313" key="5">
    <source>
        <dbReference type="EMBL" id="VAV97720.1"/>
    </source>
</evidence>
<evidence type="ECO:0000256" key="3">
    <source>
        <dbReference type="ARBA" id="ARBA00022777"/>
    </source>
</evidence>
<dbReference type="NCBIfam" id="NF001381">
    <property type="entry name" value="PRK00279.1-3"/>
    <property type="match status" value="1"/>
</dbReference>
<dbReference type="NCBIfam" id="NF011105">
    <property type="entry name" value="PRK14532.1"/>
    <property type="match status" value="1"/>
</dbReference>
<dbReference type="InterPro" id="IPR027417">
    <property type="entry name" value="P-loop_NTPase"/>
</dbReference>
<evidence type="ECO:0000259" key="4">
    <source>
        <dbReference type="Pfam" id="PF05191"/>
    </source>
</evidence>
<dbReference type="GO" id="GO:0004017">
    <property type="term" value="F:AMP kinase activity"/>
    <property type="evidence" value="ECO:0007669"/>
    <property type="project" value="UniProtKB-EC"/>
</dbReference>
<keyword evidence="1 5" id="KW-0808">Transferase</keyword>
<dbReference type="PANTHER" id="PTHR23359">
    <property type="entry name" value="NUCLEOTIDE KINASE"/>
    <property type="match status" value="1"/>
</dbReference>
<dbReference type="PRINTS" id="PR00094">
    <property type="entry name" value="ADENYLTKNASE"/>
</dbReference>
<dbReference type="InterPro" id="IPR000850">
    <property type="entry name" value="Adenylat/UMP-CMP_kin"/>
</dbReference>
<sequence length="216" mass="23396">MIIILLGPPGAGKGTQAARIMAEHGLVQLSTGDMLRAAVAAGTQVGKKAKEFMNAGKLVTDEIVIGIIADRIEEDDCKQGFLLDGFPRTVAQAEALDILLKEKGLKVDAVIEMKVDDESLVDRITGRYTCAECNQGYHDTNLKPQKADVCDSCGSTNFTRRADDNRETVVSRLATYHTQTAPLLPFYSKQGVLRTVDGMADIDDVAVQINDVLNEL</sequence>
<dbReference type="Pfam" id="PF05191">
    <property type="entry name" value="ADK_lid"/>
    <property type="match status" value="1"/>
</dbReference>
<evidence type="ECO:0000256" key="2">
    <source>
        <dbReference type="ARBA" id="ARBA00022741"/>
    </source>
</evidence>
<dbReference type="EMBL" id="UOED01000121">
    <property type="protein sequence ID" value="VAV97720.1"/>
    <property type="molecule type" value="Genomic_DNA"/>
</dbReference>
<name>A0A3B0RW65_9ZZZZ</name>
<keyword evidence="2" id="KW-0547">Nucleotide-binding</keyword>
<dbReference type="NCBIfam" id="NF011100">
    <property type="entry name" value="PRK14527.1"/>
    <property type="match status" value="1"/>
</dbReference>
<dbReference type="Gene3D" id="3.40.50.300">
    <property type="entry name" value="P-loop containing nucleotide triphosphate hydrolases"/>
    <property type="match status" value="1"/>
</dbReference>
<dbReference type="HAMAP" id="MF_00235">
    <property type="entry name" value="Adenylate_kinase_Adk"/>
    <property type="match status" value="1"/>
</dbReference>
<dbReference type="InterPro" id="IPR033690">
    <property type="entry name" value="Adenylat_kinase_CS"/>
</dbReference>